<dbReference type="Gene3D" id="3.40.630.30">
    <property type="match status" value="2"/>
</dbReference>
<name>A0ABU3H4I6_9BACL</name>
<organism evidence="2 3">
    <name type="scientific">Paenibacillus forsythiae</name>
    <dbReference type="NCBI Taxonomy" id="365616"/>
    <lineage>
        <taxon>Bacteria</taxon>
        <taxon>Bacillati</taxon>
        <taxon>Bacillota</taxon>
        <taxon>Bacilli</taxon>
        <taxon>Bacillales</taxon>
        <taxon>Paenibacillaceae</taxon>
        <taxon>Paenibacillus</taxon>
    </lineage>
</organism>
<dbReference type="SUPFAM" id="SSF55729">
    <property type="entry name" value="Acyl-CoA N-acyltransferases (Nat)"/>
    <property type="match status" value="1"/>
</dbReference>
<dbReference type="EMBL" id="JAUSUY010000002">
    <property type="protein sequence ID" value="MDT3424952.1"/>
    <property type="molecule type" value="Genomic_DNA"/>
</dbReference>
<keyword evidence="3" id="KW-1185">Reference proteome</keyword>
<dbReference type="InterPro" id="IPR016181">
    <property type="entry name" value="Acyl_CoA_acyltransferase"/>
</dbReference>
<dbReference type="Gene3D" id="3.30.1050.10">
    <property type="entry name" value="SCP2 sterol-binding domain"/>
    <property type="match status" value="1"/>
</dbReference>
<dbReference type="InterPro" id="IPR036527">
    <property type="entry name" value="SCP2_sterol-bd_dom_sf"/>
</dbReference>
<protein>
    <submittedName>
        <fullName evidence="2">Acetyltransferase</fullName>
    </submittedName>
</protein>
<comment type="caution">
    <text evidence="2">The sequence shown here is derived from an EMBL/GenBank/DDBJ whole genome shotgun (WGS) entry which is preliminary data.</text>
</comment>
<dbReference type="PROSITE" id="PS51186">
    <property type="entry name" value="GNAT"/>
    <property type="match status" value="1"/>
</dbReference>
<dbReference type="Pfam" id="PF13530">
    <property type="entry name" value="SCP2_2"/>
    <property type="match status" value="1"/>
</dbReference>
<evidence type="ECO:0000313" key="2">
    <source>
        <dbReference type="EMBL" id="MDT3424952.1"/>
    </source>
</evidence>
<dbReference type="InterPro" id="IPR041380">
    <property type="entry name" value="Acetyltransf_17"/>
</dbReference>
<evidence type="ECO:0000313" key="3">
    <source>
        <dbReference type="Proteomes" id="UP001248709"/>
    </source>
</evidence>
<dbReference type="InterPro" id="IPR025559">
    <property type="entry name" value="Eis_dom"/>
</dbReference>
<sequence>MELRQLNPDDIESNMDLLRYAFQLKWDPERLAAKRRNFKPEQFWGAFEEGRLKAQLQLLPLKLYVQGRKLDMGGIANVSTWPEDRRRGHVTHLLVRVLRHMRENGQTISCLHPFSVGFYRKYGWEIYTEYKEYTIETKHFPPRAAAEGNVARVKAGIPLLQRVYEDYASRYNGTLVRDEAWWGKLLKSGTAAVYFRPDGKPGGYILYDIEERVMTVHEMVHEDERARQALWNFIVNHDSMIDKAILTAPMDDMLPFLLPNPRIVQEIMPYFMGRIVNVEEFVRQYAFGRTGEQTRISVKLTDSYAPWNEGVWNLIVTEDGRGMFTPSAPEENGEADLSCDIGSWTALLMGYRRPAELYGLGRIFGSENAVHRLDAVLPKRQTYLLDYF</sequence>
<dbReference type="PANTHER" id="PTHR37817:SF1">
    <property type="entry name" value="N-ACETYLTRANSFERASE EIS"/>
    <property type="match status" value="1"/>
</dbReference>
<evidence type="ECO:0000259" key="1">
    <source>
        <dbReference type="PROSITE" id="PS51186"/>
    </source>
</evidence>
<dbReference type="InterPro" id="IPR000182">
    <property type="entry name" value="GNAT_dom"/>
</dbReference>
<dbReference type="Pfam" id="PF13527">
    <property type="entry name" value="Acetyltransf_9"/>
    <property type="match status" value="1"/>
</dbReference>
<proteinExistence type="predicted"/>
<dbReference type="SUPFAM" id="SSF55718">
    <property type="entry name" value="SCP-like"/>
    <property type="match status" value="1"/>
</dbReference>
<gene>
    <name evidence="2" type="ORF">J2Z22_000465</name>
</gene>
<dbReference type="InterPro" id="IPR051554">
    <property type="entry name" value="Acetyltransferase_Eis"/>
</dbReference>
<dbReference type="PANTHER" id="PTHR37817">
    <property type="entry name" value="N-ACETYLTRANSFERASE EIS"/>
    <property type="match status" value="1"/>
</dbReference>
<dbReference type="RefSeq" id="WP_025700592.1">
    <property type="nucleotide sequence ID" value="NZ_JAUSUY010000002.1"/>
</dbReference>
<dbReference type="Proteomes" id="UP001248709">
    <property type="component" value="Unassembled WGS sequence"/>
</dbReference>
<feature type="domain" description="N-acetyltransferase" evidence="1">
    <location>
        <begin position="1"/>
        <end position="147"/>
    </location>
</feature>
<dbReference type="CDD" id="cd04301">
    <property type="entry name" value="NAT_SF"/>
    <property type="match status" value="1"/>
</dbReference>
<dbReference type="Pfam" id="PF17668">
    <property type="entry name" value="Acetyltransf_17"/>
    <property type="match status" value="1"/>
</dbReference>
<reference evidence="2 3" key="1">
    <citation type="submission" date="2023-07" db="EMBL/GenBank/DDBJ databases">
        <title>Genomic Encyclopedia of Type Strains, Phase IV (KMG-IV): sequencing the most valuable type-strain genomes for metagenomic binning, comparative biology and taxonomic classification.</title>
        <authorList>
            <person name="Goeker M."/>
        </authorList>
    </citation>
    <scope>NUCLEOTIDE SEQUENCE [LARGE SCALE GENOMIC DNA]</scope>
    <source>
        <strain evidence="2 3">T98</strain>
    </source>
</reference>
<accession>A0ABU3H4I6</accession>